<comment type="similarity">
    <text evidence="1">Belongs to the carbohydrate kinase PfkB family.</text>
</comment>
<gene>
    <name evidence="7" type="ORF">AN277_0205215</name>
</gene>
<evidence type="ECO:0000256" key="4">
    <source>
        <dbReference type="ARBA" id="ARBA00022777"/>
    </source>
</evidence>
<dbReference type="PANTHER" id="PTHR43085:SF1">
    <property type="entry name" value="PSEUDOURIDINE KINASE-RELATED"/>
    <property type="match status" value="1"/>
</dbReference>
<dbReference type="PROSITE" id="PS00583">
    <property type="entry name" value="PFKB_KINASES_1"/>
    <property type="match status" value="1"/>
</dbReference>
<dbReference type="EMBL" id="LJBJ02000008">
    <property type="protein sequence ID" value="OAX52052.1"/>
    <property type="molecule type" value="Genomic_DNA"/>
</dbReference>
<evidence type="ECO:0000256" key="3">
    <source>
        <dbReference type="ARBA" id="ARBA00022741"/>
    </source>
</evidence>
<keyword evidence="8" id="KW-1185">Reference proteome</keyword>
<organism evidence="7 8">
    <name type="scientific">Rothia kristinae</name>
    <dbReference type="NCBI Taxonomy" id="37923"/>
    <lineage>
        <taxon>Bacteria</taxon>
        <taxon>Bacillati</taxon>
        <taxon>Actinomycetota</taxon>
        <taxon>Actinomycetes</taxon>
        <taxon>Micrococcales</taxon>
        <taxon>Micrococcaceae</taxon>
        <taxon>Rothia</taxon>
    </lineage>
</organism>
<evidence type="ECO:0000256" key="2">
    <source>
        <dbReference type="ARBA" id="ARBA00022679"/>
    </source>
</evidence>
<feature type="domain" description="Carbohydrate kinase PfkB" evidence="6">
    <location>
        <begin position="2"/>
        <end position="301"/>
    </location>
</feature>
<evidence type="ECO:0000256" key="1">
    <source>
        <dbReference type="ARBA" id="ARBA00010688"/>
    </source>
</evidence>
<keyword evidence="2" id="KW-0808">Transferase</keyword>
<dbReference type="InterPro" id="IPR050306">
    <property type="entry name" value="PfkB_Carbo_kinase"/>
</dbReference>
<dbReference type="RefSeq" id="WP_064725296.1">
    <property type="nucleotide sequence ID" value="NZ_JBFBMA010000004.1"/>
</dbReference>
<keyword evidence="4" id="KW-0418">Kinase</keyword>
<evidence type="ECO:0000313" key="8">
    <source>
        <dbReference type="Proteomes" id="UP000053171"/>
    </source>
</evidence>
<proteinExistence type="inferred from homology"/>
<dbReference type="GO" id="GO:0016301">
    <property type="term" value="F:kinase activity"/>
    <property type="evidence" value="ECO:0007669"/>
    <property type="project" value="UniProtKB-KW"/>
</dbReference>
<protein>
    <submittedName>
        <fullName evidence="7">Ribokinase</fullName>
    </submittedName>
</protein>
<dbReference type="AlphaFoldDB" id="A0A199NT06"/>
<dbReference type="InterPro" id="IPR002173">
    <property type="entry name" value="Carboh/pur_kinase_PfkB_CS"/>
</dbReference>
<dbReference type="SUPFAM" id="SSF53613">
    <property type="entry name" value="Ribokinase-like"/>
    <property type="match status" value="1"/>
</dbReference>
<sequence length="312" mass="32441">MLTVIGEALVDVVRPHDDAPRTLPGGSPLNVAVGLARLGHPVRFIGRHGQDEHGQLVREHLEGAGVEIPVPADERPTPVAEATLAEDGAAEYDFTLDWNLDAVADHLPQLLTAAEVLHVGSIGAMLEPGAQTVLDAVRTAAPHALISYDPNCRPSIVPEASEARARAEAVVEHADVVKASDEDLLWLYPHRTVEQTAAAWLEAGPGLVVVTRGALGSWALTRATAPDGVSVPARTTEVADTVGAGDALMAGLLSALADRGVTGREAAERLGELDREDLQGILERAAAAAAITVSRAGANPPTREELDAALAG</sequence>
<name>A0A199NT06_9MICC</name>
<evidence type="ECO:0000256" key="5">
    <source>
        <dbReference type="ARBA" id="ARBA00022840"/>
    </source>
</evidence>
<keyword evidence="3" id="KW-0547">Nucleotide-binding</keyword>
<dbReference type="PROSITE" id="PS00584">
    <property type="entry name" value="PFKB_KINASES_2"/>
    <property type="match status" value="1"/>
</dbReference>
<dbReference type="Gene3D" id="3.40.1190.20">
    <property type="match status" value="1"/>
</dbReference>
<dbReference type="Pfam" id="PF00294">
    <property type="entry name" value="PfkB"/>
    <property type="match status" value="1"/>
</dbReference>
<dbReference type="GO" id="GO:0005524">
    <property type="term" value="F:ATP binding"/>
    <property type="evidence" value="ECO:0007669"/>
    <property type="project" value="UniProtKB-KW"/>
</dbReference>
<dbReference type="Proteomes" id="UP000053171">
    <property type="component" value="Unassembled WGS sequence"/>
</dbReference>
<evidence type="ECO:0000313" key="7">
    <source>
        <dbReference type="EMBL" id="OAX52052.1"/>
    </source>
</evidence>
<dbReference type="InterPro" id="IPR011611">
    <property type="entry name" value="PfkB_dom"/>
</dbReference>
<dbReference type="PANTHER" id="PTHR43085">
    <property type="entry name" value="HEXOKINASE FAMILY MEMBER"/>
    <property type="match status" value="1"/>
</dbReference>
<comment type="caution">
    <text evidence="7">The sequence shown here is derived from an EMBL/GenBank/DDBJ whole genome shotgun (WGS) entry which is preliminary data.</text>
</comment>
<keyword evidence="5" id="KW-0067">ATP-binding</keyword>
<dbReference type="InterPro" id="IPR029056">
    <property type="entry name" value="Ribokinase-like"/>
</dbReference>
<dbReference type="CDD" id="cd01167">
    <property type="entry name" value="bac_FRK"/>
    <property type="match status" value="1"/>
</dbReference>
<reference evidence="7" key="1">
    <citation type="submission" date="2016-06" db="EMBL/GenBank/DDBJ databases">
        <title>Identification of putative biosynthetic pathways for the production of bioactive secondary metabolites by the marine actinomycete Kocuria kristinae RUTW2-3.</title>
        <authorList>
            <person name="Waterworth S.C."/>
            <person name="Walmsley T.A."/>
            <person name="Matongo T."/>
            <person name="Davies-Coleman M.T."/>
            <person name="Dorrington R.A."/>
        </authorList>
    </citation>
    <scope>NUCLEOTIDE SEQUENCE [LARGE SCALE GENOMIC DNA]</scope>
    <source>
        <strain evidence="7">RUTW2-3</strain>
    </source>
</reference>
<accession>A0A199NT06</accession>
<evidence type="ECO:0000259" key="6">
    <source>
        <dbReference type="Pfam" id="PF00294"/>
    </source>
</evidence>